<dbReference type="InterPro" id="IPR013149">
    <property type="entry name" value="ADH-like_C"/>
</dbReference>
<dbReference type="AlphaFoldDB" id="A0AAD5E6T7"/>
<dbReference type="EMBL" id="MU620929">
    <property type="protein sequence ID" value="KAI8578451.1"/>
    <property type="molecule type" value="Genomic_DNA"/>
</dbReference>
<sequence length="148" mass="16665">MYPAFSSYYHFRLLRKNYGADHVVNYKEHYDCEKDVLRLTNGKGVDFVIDNGGASSIAKLAASTKLGGQIVVVDFMASSMEMPDPLLGELVQLVRVKKLYTAKKINEQGEAALQYLKIRSNVGKAGIKVEYIIFNVLLINKMYHESLK</sequence>
<gene>
    <name evidence="2" type="ORF">K450DRAFT_200283</name>
</gene>
<dbReference type="GeneID" id="75909978"/>
<dbReference type="InterPro" id="IPR036291">
    <property type="entry name" value="NAD(P)-bd_dom_sf"/>
</dbReference>
<dbReference type="Pfam" id="PF00107">
    <property type="entry name" value="ADH_zinc_N"/>
    <property type="match status" value="1"/>
</dbReference>
<evidence type="ECO:0000313" key="2">
    <source>
        <dbReference type="EMBL" id="KAI8578451.1"/>
    </source>
</evidence>
<organism evidence="2 3">
    <name type="scientific">Umbelopsis ramanniana AG</name>
    <dbReference type="NCBI Taxonomy" id="1314678"/>
    <lineage>
        <taxon>Eukaryota</taxon>
        <taxon>Fungi</taxon>
        <taxon>Fungi incertae sedis</taxon>
        <taxon>Mucoromycota</taxon>
        <taxon>Mucoromycotina</taxon>
        <taxon>Umbelopsidomycetes</taxon>
        <taxon>Umbelopsidales</taxon>
        <taxon>Umbelopsidaceae</taxon>
        <taxon>Umbelopsis</taxon>
    </lineage>
</organism>
<dbReference type="RefSeq" id="XP_051443455.1">
    <property type="nucleotide sequence ID" value="XM_051584628.1"/>
</dbReference>
<reference evidence="2" key="2">
    <citation type="journal article" date="2022" name="Proc. Natl. Acad. Sci. U.S.A.">
        <title>Diploid-dominant life cycles characterize the early evolution of Fungi.</title>
        <authorList>
            <person name="Amses K.R."/>
            <person name="Simmons D.R."/>
            <person name="Longcore J.E."/>
            <person name="Mondo S.J."/>
            <person name="Seto K."/>
            <person name="Jeronimo G.H."/>
            <person name="Bonds A.E."/>
            <person name="Quandt C.A."/>
            <person name="Davis W.J."/>
            <person name="Chang Y."/>
            <person name="Federici B.A."/>
            <person name="Kuo A."/>
            <person name="LaButti K."/>
            <person name="Pangilinan J."/>
            <person name="Andreopoulos W."/>
            <person name="Tritt A."/>
            <person name="Riley R."/>
            <person name="Hundley H."/>
            <person name="Johnson J."/>
            <person name="Lipzen A."/>
            <person name="Barry K."/>
            <person name="Lang B.F."/>
            <person name="Cuomo C.A."/>
            <person name="Buchler N.E."/>
            <person name="Grigoriev I.V."/>
            <person name="Spatafora J.W."/>
            <person name="Stajich J.E."/>
            <person name="James T.Y."/>
        </authorList>
    </citation>
    <scope>NUCLEOTIDE SEQUENCE</scope>
    <source>
        <strain evidence="2">AG</strain>
    </source>
</reference>
<feature type="domain" description="Alcohol dehydrogenase-like C-terminal" evidence="1">
    <location>
        <begin position="16"/>
        <end position="81"/>
    </location>
</feature>
<reference evidence="2" key="1">
    <citation type="submission" date="2021-06" db="EMBL/GenBank/DDBJ databases">
        <authorList>
            <consortium name="DOE Joint Genome Institute"/>
            <person name="Mondo S.J."/>
            <person name="Amses K.R."/>
            <person name="Simmons D.R."/>
            <person name="Longcore J.E."/>
            <person name="Seto K."/>
            <person name="Alves G.H."/>
            <person name="Bonds A.E."/>
            <person name="Quandt C.A."/>
            <person name="Davis W.J."/>
            <person name="Chang Y."/>
            <person name="Letcher P.M."/>
            <person name="Powell M.J."/>
            <person name="Kuo A."/>
            <person name="Labutti K."/>
            <person name="Pangilinan J."/>
            <person name="Andreopoulos W."/>
            <person name="Tritt A."/>
            <person name="Riley R."/>
            <person name="Hundley H."/>
            <person name="Johnson J."/>
            <person name="Lipzen A."/>
            <person name="Barry K."/>
            <person name="Berbee M.L."/>
            <person name="Buchler N.E."/>
            <person name="Grigoriev I.V."/>
            <person name="Spatafora J.W."/>
            <person name="Stajich J.E."/>
            <person name="James T.Y."/>
        </authorList>
    </citation>
    <scope>NUCLEOTIDE SEQUENCE</scope>
    <source>
        <strain evidence="2">AG</strain>
    </source>
</reference>
<comment type="caution">
    <text evidence="2">The sequence shown here is derived from an EMBL/GenBank/DDBJ whole genome shotgun (WGS) entry which is preliminary data.</text>
</comment>
<dbReference type="PANTHER" id="PTHR45033:SF2">
    <property type="entry name" value="ZINC-TYPE ALCOHOL DEHYDROGENASE-LIKE PROTEIN C1773.06C"/>
    <property type="match status" value="1"/>
</dbReference>
<protein>
    <recommendedName>
        <fullName evidence="1">Alcohol dehydrogenase-like C-terminal domain-containing protein</fullName>
    </recommendedName>
</protein>
<accession>A0AAD5E6T7</accession>
<proteinExistence type="predicted"/>
<dbReference type="InterPro" id="IPR052711">
    <property type="entry name" value="Zinc_ADH-like"/>
</dbReference>
<dbReference type="Gene3D" id="3.40.50.720">
    <property type="entry name" value="NAD(P)-binding Rossmann-like Domain"/>
    <property type="match status" value="1"/>
</dbReference>
<evidence type="ECO:0000259" key="1">
    <source>
        <dbReference type="Pfam" id="PF00107"/>
    </source>
</evidence>
<keyword evidence="3" id="KW-1185">Reference proteome</keyword>
<dbReference type="SUPFAM" id="SSF51735">
    <property type="entry name" value="NAD(P)-binding Rossmann-fold domains"/>
    <property type="match status" value="1"/>
</dbReference>
<dbReference type="PANTHER" id="PTHR45033">
    <property type="match status" value="1"/>
</dbReference>
<dbReference type="Proteomes" id="UP001206595">
    <property type="component" value="Unassembled WGS sequence"/>
</dbReference>
<evidence type="ECO:0000313" key="3">
    <source>
        <dbReference type="Proteomes" id="UP001206595"/>
    </source>
</evidence>
<name>A0AAD5E6T7_UMBRA</name>